<organism evidence="1 2">
    <name type="scientific">Linum tenue</name>
    <dbReference type="NCBI Taxonomy" id="586396"/>
    <lineage>
        <taxon>Eukaryota</taxon>
        <taxon>Viridiplantae</taxon>
        <taxon>Streptophyta</taxon>
        <taxon>Embryophyta</taxon>
        <taxon>Tracheophyta</taxon>
        <taxon>Spermatophyta</taxon>
        <taxon>Magnoliopsida</taxon>
        <taxon>eudicotyledons</taxon>
        <taxon>Gunneridae</taxon>
        <taxon>Pentapetalae</taxon>
        <taxon>rosids</taxon>
        <taxon>fabids</taxon>
        <taxon>Malpighiales</taxon>
        <taxon>Linaceae</taxon>
        <taxon>Linum</taxon>
    </lineage>
</organism>
<comment type="caution">
    <text evidence="1">The sequence shown here is derived from an EMBL/GenBank/DDBJ whole genome shotgun (WGS) entry which is preliminary data.</text>
</comment>
<dbReference type="EMBL" id="CAMGYJ010000006">
    <property type="protein sequence ID" value="CAI0430200.1"/>
    <property type="molecule type" value="Genomic_DNA"/>
</dbReference>
<dbReference type="AlphaFoldDB" id="A0AAV0L9A3"/>
<protein>
    <submittedName>
        <fullName evidence="1">Uncharacterized protein</fullName>
    </submittedName>
</protein>
<sequence length="31" mass="4191">MCTRWRRKLWVSGWRNVRWRRENWGRRNWCV</sequence>
<name>A0AAV0L9A3_9ROSI</name>
<keyword evidence="2" id="KW-1185">Reference proteome</keyword>
<gene>
    <name evidence="1" type="ORF">LITE_LOCUS22493</name>
</gene>
<evidence type="ECO:0000313" key="1">
    <source>
        <dbReference type="EMBL" id="CAI0430200.1"/>
    </source>
</evidence>
<proteinExistence type="predicted"/>
<accession>A0AAV0L9A3</accession>
<evidence type="ECO:0000313" key="2">
    <source>
        <dbReference type="Proteomes" id="UP001154282"/>
    </source>
</evidence>
<reference evidence="1" key="1">
    <citation type="submission" date="2022-08" db="EMBL/GenBank/DDBJ databases">
        <authorList>
            <person name="Gutierrez-Valencia J."/>
        </authorList>
    </citation>
    <scope>NUCLEOTIDE SEQUENCE</scope>
</reference>
<dbReference type="Proteomes" id="UP001154282">
    <property type="component" value="Unassembled WGS sequence"/>
</dbReference>